<proteinExistence type="predicted"/>
<dbReference type="Proteomes" id="UP000249819">
    <property type="component" value="Unassembled WGS sequence"/>
</dbReference>
<dbReference type="EMBL" id="QLMA01000011">
    <property type="protein sequence ID" value="RAJ73990.1"/>
    <property type="molecule type" value="Genomic_DNA"/>
</dbReference>
<evidence type="ECO:0000313" key="3">
    <source>
        <dbReference type="Proteomes" id="UP000249819"/>
    </source>
</evidence>
<keyword evidence="1" id="KW-1133">Transmembrane helix</keyword>
<dbReference type="AlphaFoldDB" id="A0A327VM95"/>
<accession>A0A327VM95</accession>
<keyword evidence="1" id="KW-0472">Membrane</keyword>
<feature type="transmembrane region" description="Helical" evidence="1">
    <location>
        <begin position="49"/>
        <end position="69"/>
    </location>
</feature>
<reference evidence="2 3" key="1">
    <citation type="submission" date="2018-06" db="EMBL/GenBank/DDBJ databases">
        <title>Genomic Encyclopedia of Archaeal and Bacterial Type Strains, Phase II (KMG-II): from individual species to whole genera.</title>
        <authorList>
            <person name="Goeker M."/>
        </authorList>
    </citation>
    <scope>NUCLEOTIDE SEQUENCE [LARGE SCALE GENOMIC DNA]</scope>
    <source>
        <strain evidence="2 3">DSM 29821</strain>
    </source>
</reference>
<evidence type="ECO:0000256" key="1">
    <source>
        <dbReference type="SAM" id="Phobius"/>
    </source>
</evidence>
<evidence type="ECO:0000313" key="2">
    <source>
        <dbReference type="EMBL" id="RAJ73990.1"/>
    </source>
</evidence>
<protein>
    <submittedName>
        <fullName evidence="2">Uncharacterized protein</fullName>
    </submittedName>
</protein>
<keyword evidence="3" id="KW-1185">Reference proteome</keyword>
<feature type="transmembrane region" description="Helical" evidence="1">
    <location>
        <begin position="21"/>
        <end position="37"/>
    </location>
</feature>
<gene>
    <name evidence="2" type="ORF">CLV59_111109</name>
</gene>
<name>A0A327VM95_9BACT</name>
<sequence length="79" mass="9221">MMQDERTNRRIENKYRPIGEIVRGLFFLLFGLFAIFAEKLGLGEFRLPPQWMTILGGALCIYGLFRVYNGVKKLFFNGK</sequence>
<comment type="caution">
    <text evidence="2">The sequence shown here is derived from an EMBL/GenBank/DDBJ whole genome shotgun (WGS) entry which is preliminary data.</text>
</comment>
<keyword evidence="1" id="KW-0812">Transmembrane</keyword>
<organism evidence="2 3">
    <name type="scientific">Chitinophaga dinghuensis</name>
    <dbReference type="NCBI Taxonomy" id="1539050"/>
    <lineage>
        <taxon>Bacteria</taxon>
        <taxon>Pseudomonadati</taxon>
        <taxon>Bacteroidota</taxon>
        <taxon>Chitinophagia</taxon>
        <taxon>Chitinophagales</taxon>
        <taxon>Chitinophagaceae</taxon>
        <taxon>Chitinophaga</taxon>
    </lineage>
</organism>